<proteinExistence type="inferred from homology"/>
<evidence type="ECO:0000313" key="4">
    <source>
        <dbReference type="Proteomes" id="UP001287445"/>
    </source>
</evidence>
<dbReference type="GO" id="GO:0016020">
    <property type="term" value="C:membrane"/>
    <property type="evidence" value="ECO:0007669"/>
    <property type="project" value="TreeGrafter"/>
</dbReference>
<evidence type="ECO:0000256" key="1">
    <source>
        <dbReference type="ARBA" id="ARBA00006484"/>
    </source>
</evidence>
<dbReference type="Pfam" id="PF00106">
    <property type="entry name" value="adh_short"/>
    <property type="match status" value="1"/>
</dbReference>
<dbReference type="SUPFAM" id="SSF51735">
    <property type="entry name" value="NAD(P)-binding Rossmann-fold domains"/>
    <property type="match status" value="1"/>
</dbReference>
<dbReference type="PANTHER" id="PTHR44196:SF3">
    <property type="entry name" value="SHORT CHAIN DEHYDROGENASE FAMILY PROTEIN"/>
    <property type="match status" value="1"/>
</dbReference>
<dbReference type="EMBL" id="JAWWMZ010000001">
    <property type="protein sequence ID" value="MDX4951951.1"/>
    <property type="molecule type" value="Genomic_DNA"/>
</dbReference>
<name>A0AAJ2QVA9_DELAC</name>
<comment type="caution">
    <text evidence="3">The sequence shown here is derived from an EMBL/GenBank/DDBJ whole genome shotgun (WGS) entry which is preliminary data.</text>
</comment>
<gene>
    <name evidence="3" type="ORF">SGN30_00815</name>
</gene>
<organism evidence="3 4">
    <name type="scientific">Delftia acidovorans</name>
    <name type="common">Pseudomonas acidovorans</name>
    <name type="synonym">Comamonas acidovorans</name>
    <dbReference type="NCBI Taxonomy" id="80866"/>
    <lineage>
        <taxon>Bacteria</taxon>
        <taxon>Pseudomonadati</taxon>
        <taxon>Pseudomonadota</taxon>
        <taxon>Betaproteobacteria</taxon>
        <taxon>Burkholderiales</taxon>
        <taxon>Comamonadaceae</taxon>
        <taxon>Delftia</taxon>
    </lineage>
</organism>
<keyword evidence="2" id="KW-0560">Oxidoreductase</keyword>
<dbReference type="InterPro" id="IPR002347">
    <property type="entry name" value="SDR_fam"/>
</dbReference>
<dbReference type="Proteomes" id="UP001287445">
    <property type="component" value="Unassembled WGS sequence"/>
</dbReference>
<dbReference type="InterPro" id="IPR036291">
    <property type="entry name" value="NAD(P)-bd_dom_sf"/>
</dbReference>
<sequence length="250" mass="27681">MSNRKRIVIVGATSAIAQHCARLWLQGSEVDLVLIGREQQRLEIIAADFKVRNSGAHIVIEQANFTDVASIVEVARKVMDQGDVDILLIAHGALPLQRDCQEDLVLCERTLEINAISPVLFAEAFAKYMERQAHGAIALIGSVAGDRGRRSNYVYGAAKGLVDRYAQGLRHRFVGKALKIVLIKPGPTDTPMTESMKGKGPRLAPVGDVAKDIVNGIHHGRAVIYTPRKWRLIMWVIEKMPDFIFNKINI</sequence>
<dbReference type="Gene3D" id="3.40.50.720">
    <property type="entry name" value="NAD(P)-binding Rossmann-like Domain"/>
    <property type="match status" value="1"/>
</dbReference>
<accession>A0AAJ2QVA9</accession>
<dbReference type="AlphaFoldDB" id="A0AAJ2QVA9"/>
<evidence type="ECO:0000313" key="3">
    <source>
        <dbReference type="EMBL" id="MDX4951951.1"/>
    </source>
</evidence>
<dbReference type="GO" id="GO:0016491">
    <property type="term" value="F:oxidoreductase activity"/>
    <property type="evidence" value="ECO:0007669"/>
    <property type="project" value="UniProtKB-KW"/>
</dbReference>
<reference evidence="3" key="1">
    <citation type="submission" date="2023-11" db="EMBL/GenBank/DDBJ databases">
        <title>Identification and selenium tolerance of Delftia acidovorans R3-25.</title>
        <authorList>
            <person name="Zhang S."/>
            <person name="Liu Y."/>
            <person name="Guo Y."/>
        </authorList>
    </citation>
    <scope>NUCLEOTIDE SEQUENCE</scope>
    <source>
        <strain evidence="3">R3-25</strain>
    </source>
</reference>
<evidence type="ECO:0000256" key="2">
    <source>
        <dbReference type="ARBA" id="ARBA00023002"/>
    </source>
</evidence>
<comment type="similarity">
    <text evidence="1">Belongs to the short-chain dehydrogenases/reductases (SDR) family.</text>
</comment>
<protein>
    <submittedName>
        <fullName evidence="3">SDR family NAD(P)-dependent oxidoreductase</fullName>
    </submittedName>
</protein>
<dbReference type="PRINTS" id="PR00081">
    <property type="entry name" value="GDHRDH"/>
</dbReference>
<dbReference type="RefSeq" id="WP_082848238.1">
    <property type="nucleotide sequence ID" value="NZ_JAWWMZ010000001.1"/>
</dbReference>
<dbReference type="PANTHER" id="PTHR44196">
    <property type="entry name" value="DEHYDROGENASE/REDUCTASE SDR FAMILY MEMBER 7B"/>
    <property type="match status" value="1"/>
</dbReference>